<dbReference type="OrthoDB" id="8966445at2"/>
<gene>
    <name evidence="1" type="ORF">AWB72_02323</name>
</gene>
<evidence type="ECO:0000313" key="2">
    <source>
        <dbReference type="Proteomes" id="UP000198263"/>
    </source>
</evidence>
<organism evidence="1 2">
    <name type="scientific">Caballeronia concitans</name>
    <dbReference type="NCBI Taxonomy" id="1777133"/>
    <lineage>
        <taxon>Bacteria</taxon>
        <taxon>Pseudomonadati</taxon>
        <taxon>Pseudomonadota</taxon>
        <taxon>Betaproteobacteria</taxon>
        <taxon>Burkholderiales</taxon>
        <taxon>Burkholderiaceae</taxon>
        <taxon>Caballeronia</taxon>
    </lineage>
</organism>
<proteinExistence type="predicted"/>
<protein>
    <submittedName>
        <fullName evidence="1">Uncharacterized protein</fullName>
    </submittedName>
</protein>
<name>A0A658QWD9_9BURK</name>
<evidence type="ECO:0000313" key="1">
    <source>
        <dbReference type="EMBL" id="SAL28571.1"/>
    </source>
</evidence>
<dbReference type="Proteomes" id="UP000198263">
    <property type="component" value="Unassembled WGS sequence"/>
</dbReference>
<dbReference type="RefSeq" id="WP_040052303.1">
    <property type="nucleotide sequence ID" value="NZ_FCNV02000003.1"/>
</dbReference>
<keyword evidence="2" id="KW-1185">Reference proteome</keyword>
<dbReference type="AlphaFoldDB" id="A0A658QWD9"/>
<dbReference type="EMBL" id="FCNV02000003">
    <property type="protein sequence ID" value="SAL28571.1"/>
    <property type="molecule type" value="Genomic_DNA"/>
</dbReference>
<comment type="caution">
    <text evidence="1">The sequence shown here is derived from an EMBL/GenBank/DDBJ whole genome shotgun (WGS) entry which is preliminary data.</text>
</comment>
<sequence>MKTLTIQDLPVTEELDRRAMSAVRGGSSFYFPGYDVSKYDLTFNTQQLIDQSQSTENHNGVNVAFANDITSNVKPKQEAHNTSTINIGSGFMVR</sequence>
<reference evidence="1 2" key="1">
    <citation type="submission" date="2016-01" db="EMBL/GenBank/DDBJ databases">
        <authorList>
            <person name="Peeters C."/>
        </authorList>
    </citation>
    <scope>NUCLEOTIDE SEQUENCE [LARGE SCALE GENOMIC DNA]</scope>
    <source>
        <strain evidence="1">LMG 29315</strain>
    </source>
</reference>
<accession>A0A658QWD9</accession>